<organism evidence="4 5">
    <name type="scientific">Hydnomerulius pinastri MD-312</name>
    <dbReference type="NCBI Taxonomy" id="994086"/>
    <lineage>
        <taxon>Eukaryota</taxon>
        <taxon>Fungi</taxon>
        <taxon>Dikarya</taxon>
        <taxon>Basidiomycota</taxon>
        <taxon>Agaricomycotina</taxon>
        <taxon>Agaricomycetes</taxon>
        <taxon>Agaricomycetidae</taxon>
        <taxon>Boletales</taxon>
        <taxon>Boletales incertae sedis</taxon>
        <taxon>Leucogyrophana</taxon>
    </lineage>
</organism>
<accession>A0A0C9WD34</accession>
<dbReference type="HOGENOM" id="CLU_016972_2_1_1"/>
<evidence type="ECO:0000313" key="4">
    <source>
        <dbReference type="EMBL" id="KIJ62671.1"/>
    </source>
</evidence>
<dbReference type="SUPFAM" id="SSF49899">
    <property type="entry name" value="Concanavalin A-like lectins/glucanases"/>
    <property type="match status" value="1"/>
</dbReference>
<evidence type="ECO:0000256" key="3">
    <source>
        <dbReference type="SAM" id="SignalP"/>
    </source>
</evidence>
<dbReference type="EMBL" id="KN839854">
    <property type="protein sequence ID" value="KIJ62671.1"/>
    <property type="molecule type" value="Genomic_DNA"/>
</dbReference>
<name>A0A0C9WD34_9AGAM</name>
<gene>
    <name evidence="4" type="ORF">HYDPIDRAFT_30264</name>
</gene>
<keyword evidence="4" id="KW-0378">Hydrolase</keyword>
<protein>
    <submittedName>
        <fullName evidence="4">Glycoside hydrolase family 16 protein</fullName>
    </submittedName>
</protein>
<dbReference type="InterPro" id="IPR050546">
    <property type="entry name" value="Glycosyl_Hydrlase_16"/>
</dbReference>
<dbReference type="PANTHER" id="PTHR10963:SF24">
    <property type="entry name" value="GLYCOSIDASE C21B10.07-RELATED"/>
    <property type="match status" value="1"/>
</dbReference>
<feature type="signal peptide" evidence="3">
    <location>
        <begin position="1"/>
        <end position="28"/>
    </location>
</feature>
<proteinExistence type="predicted"/>
<keyword evidence="2" id="KW-1133">Transmembrane helix</keyword>
<feature type="transmembrane region" description="Helical" evidence="2">
    <location>
        <begin position="366"/>
        <end position="385"/>
    </location>
</feature>
<feature type="chain" id="PRO_5002205886" evidence="3">
    <location>
        <begin position="29"/>
        <end position="386"/>
    </location>
</feature>
<dbReference type="GO" id="GO:0009251">
    <property type="term" value="P:glucan catabolic process"/>
    <property type="evidence" value="ECO:0007669"/>
    <property type="project" value="TreeGrafter"/>
</dbReference>
<reference evidence="4 5" key="1">
    <citation type="submission" date="2014-04" db="EMBL/GenBank/DDBJ databases">
        <title>Evolutionary Origins and Diversification of the Mycorrhizal Mutualists.</title>
        <authorList>
            <consortium name="DOE Joint Genome Institute"/>
            <consortium name="Mycorrhizal Genomics Consortium"/>
            <person name="Kohler A."/>
            <person name="Kuo A."/>
            <person name="Nagy L.G."/>
            <person name="Floudas D."/>
            <person name="Copeland A."/>
            <person name="Barry K.W."/>
            <person name="Cichocki N."/>
            <person name="Veneault-Fourrey C."/>
            <person name="LaButti K."/>
            <person name="Lindquist E.A."/>
            <person name="Lipzen A."/>
            <person name="Lundell T."/>
            <person name="Morin E."/>
            <person name="Murat C."/>
            <person name="Riley R."/>
            <person name="Ohm R."/>
            <person name="Sun H."/>
            <person name="Tunlid A."/>
            <person name="Henrissat B."/>
            <person name="Grigoriev I.V."/>
            <person name="Hibbett D.S."/>
            <person name="Martin F."/>
        </authorList>
    </citation>
    <scope>NUCLEOTIDE SEQUENCE [LARGE SCALE GENOMIC DNA]</scope>
    <source>
        <strain evidence="4 5">MD-312</strain>
    </source>
</reference>
<dbReference type="Proteomes" id="UP000053820">
    <property type="component" value="Unassembled WGS sequence"/>
</dbReference>
<dbReference type="GO" id="GO:0016787">
    <property type="term" value="F:hydrolase activity"/>
    <property type="evidence" value="ECO:0007669"/>
    <property type="project" value="UniProtKB-KW"/>
</dbReference>
<dbReference type="FunFam" id="2.60.120.200:FF:000179">
    <property type="entry name" value="Unplaced genomic scaffold supercont1.19, whole genome shotgun sequence"/>
    <property type="match status" value="1"/>
</dbReference>
<evidence type="ECO:0000256" key="1">
    <source>
        <dbReference type="SAM" id="MobiDB-lite"/>
    </source>
</evidence>
<keyword evidence="2" id="KW-0812">Transmembrane</keyword>
<feature type="region of interest" description="Disordered" evidence="1">
    <location>
        <begin position="334"/>
        <end position="357"/>
    </location>
</feature>
<evidence type="ECO:0000256" key="2">
    <source>
        <dbReference type="SAM" id="Phobius"/>
    </source>
</evidence>
<dbReference type="PANTHER" id="PTHR10963">
    <property type="entry name" value="GLYCOSYL HYDROLASE-RELATED"/>
    <property type="match status" value="1"/>
</dbReference>
<keyword evidence="3" id="KW-0732">Signal</keyword>
<evidence type="ECO:0000313" key="5">
    <source>
        <dbReference type="Proteomes" id="UP000053820"/>
    </source>
</evidence>
<dbReference type="InterPro" id="IPR013320">
    <property type="entry name" value="ConA-like_dom_sf"/>
</dbReference>
<dbReference type="AlphaFoldDB" id="A0A0C9WD34"/>
<dbReference type="CDD" id="cd02181">
    <property type="entry name" value="GH16_fungal_Lam16A_glucanase"/>
    <property type="match status" value="1"/>
</dbReference>
<keyword evidence="5" id="KW-1185">Reference proteome</keyword>
<dbReference type="Gene3D" id="2.60.120.200">
    <property type="match status" value="1"/>
</dbReference>
<dbReference type="OrthoDB" id="192832at2759"/>
<sequence length="386" mass="40946">MPSSWVPVSASLVGPLIVALASVPSASATQYSLAKEYYGSTFFDDWTFYNYYDNLTNGDAIFVSAQTAFADQLAYVDSTTSHAFIKVDNTTTVPYNDKRNTVRITSNDSFAVGSLWVTDLYHVPYGCSVWPAWWSQAVQWPQGGEIDTFEGVNLQTNNQMSLHTEPGCTQVSPNETSTLVTSTDCSYDANENQGCIVTDPSTASFGSGFSTAGGGAFVTEFATSGISVWFFPRSQIPSSLSSNSSTIDTTTFGVPVGNWPSTGCNVQEYFQPQQLIFDITLCGDFAGNAAIFNQTCSGVCYNDYVIGSPSNYDNAYFEVGYVRVFSTEGSSTVVSPSTSGSAAGTSASPTGAPGTSGNSAKGLREWYTLVLASGFALIGGLGVALL</sequence>
<keyword evidence="2" id="KW-0472">Membrane</keyword>
<dbReference type="Pfam" id="PF26113">
    <property type="entry name" value="GH16_XgeA"/>
    <property type="match status" value="1"/>
</dbReference>